<dbReference type="OrthoDB" id="434092at2759"/>
<dbReference type="GO" id="GO:0005789">
    <property type="term" value="C:endoplasmic reticulum membrane"/>
    <property type="evidence" value="ECO:0007669"/>
    <property type="project" value="TreeGrafter"/>
</dbReference>
<feature type="transmembrane region" description="Helical" evidence="10">
    <location>
        <begin position="75"/>
        <end position="96"/>
    </location>
</feature>
<comment type="caution">
    <text evidence="11">The sequence shown here is derived from an EMBL/GenBank/DDBJ whole genome shotgun (WGS) entry which is preliminary data.</text>
</comment>
<feature type="transmembrane region" description="Helical" evidence="10">
    <location>
        <begin position="155"/>
        <end position="175"/>
    </location>
</feature>
<dbReference type="Pfam" id="PF01151">
    <property type="entry name" value="ELO"/>
    <property type="match status" value="1"/>
</dbReference>
<dbReference type="InterPro" id="IPR002076">
    <property type="entry name" value="ELO_fam"/>
</dbReference>
<reference evidence="11" key="1">
    <citation type="journal article" date="2021" name="Open Biol.">
        <title>Shared evolutionary footprints suggest mitochondrial oxidative damage underlies multiple complex I losses in fungi.</title>
        <authorList>
            <person name="Schikora-Tamarit M.A."/>
            <person name="Marcet-Houben M."/>
            <person name="Nosek J."/>
            <person name="Gabaldon T."/>
        </authorList>
    </citation>
    <scope>NUCLEOTIDE SEQUENCE</scope>
    <source>
        <strain evidence="11">CBS2887</strain>
    </source>
</reference>
<dbReference type="EMBL" id="JAEUBG010001794">
    <property type="protein sequence ID" value="KAH3685788.1"/>
    <property type="molecule type" value="Genomic_DNA"/>
</dbReference>
<dbReference type="AlphaFoldDB" id="A0A9P8TN70"/>
<proteinExistence type="inferred from homology"/>
<dbReference type="EC" id="2.3.1.-" evidence="10"/>
<keyword evidence="9 10" id="KW-0275">Fatty acid biosynthesis</keyword>
<keyword evidence="12" id="KW-1185">Reference proteome</keyword>
<sequence length="322" mass="37296">MAEQLNLAVAKASEYISIINANTPDFVEVGFPTIDRPFGIYLWPIFNEAAKFITCGKFVPDEFQYVYNETFFSTWAEVISAIVAYYFIITVGQALFKKLNPWKLNFLFQLHNFGLTSISLILDLLLFEQVFSNVYNNGFLYGICAPESWHQKVVVVYYLNYLVKYVEFIDTFFLVVKKKKIIFLHSYHHGATALLCFVQLNGETSVSWVPILLNLSVHVIMYWYYFLAARGIKVWWKRYVTIFQIVQFVLDLVVVYTSTYTFYAHKFASEYNIYIPNLGTCYGTPVAAASGCLILTSYLVLFVILYRKIYSNKSAVNTKKNK</sequence>
<protein>
    <recommendedName>
        <fullName evidence="10">Elongation of fatty acids protein</fullName>
        <ecNumber evidence="10">2.3.1.-</ecNumber>
    </recommendedName>
</protein>
<evidence type="ECO:0000256" key="3">
    <source>
        <dbReference type="ARBA" id="ARBA00022679"/>
    </source>
</evidence>
<reference evidence="11" key="2">
    <citation type="submission" date="2021-01" db="EMBL/GenBank/DDBJ databases">
        <authorList>
            <person name="Schikora-Tamarit M.A."/>
        </authorList>
    </citation>
    <scope>NUCLEOTIDE SEQUENCE</scope>
    <source>
        <strain evidence="11">CBS2887</strain>
    </source>
</reference>
<dbReference type="Proteomes" id="UP000774326">
    <property type="component" value="Unassembled WGS sequence"/>
</dbReference>
<keyword evidence="5 10" id="KW-0276">Fatty acid metabolism</keyword>
<evidence type="ECO:0000256" key="1">
    <source>
        <dbReference type="ARBA" id="ARBA00004141"/>
    </source>
</evidence>
<evidence type="ECO:0000256" key="8">
    <source>
        <dbReference type="ARBA" id="ARBA00023136"/>
    </source>
</evidence>
<feature type="transmembrane region" description="Helical" evidence="10">
    <location>
        <begin position="206"/>
        <end position="227"/>
    </location>
</feature>
<dbReference type="PANTHER" id="PTHR11157:SF157">
    <property type="entry name" value="ELONGATION OF FATTY ACIDS PROTEIN 3"/>
    <property type="match status" value="1"/>
</dbReference>
<feature type="transmembrane region" description="Helical" evidence="10">
    <location>
        <begin position="108"/>
        <end position="127"/>
    </location>
</feature>
<accession>A0A9P8TN70</accession>
<keyword evidence="6 10" id="KW-1133">Transmembrane helix</keyword>
<dbReference type="GO" id="GO:0042761">
    <property type="term" value="P:very long-chain fatty acid biosynthetic process"/>
    <property type="evidence" value="ECO:0007669"/>
    <property type="project" value="TreeGrafter"/>
</dbReference>
<name>A0A9P8TN70_WICPI</name>
<evidence type="ECO:0000313" key="11">
    <source>
        <dbReference type="EMBL" id="KAH3685788.1"/>
    </source>
</evidence>
<evidence type="ECO:0000256" key="6">
    <source>
        <dbReference type="ARBA" id="ARBA00022989"/>
    </source>
</evidence>
<dbReference type="GO" id="GO:0034625">
    <property type="term" value="P:fatty acid elongation, monounsaturated fatty acid"/>
    <property type="evidence" value="ECO:0007669"/>
    <property type="project" value="TreeGrafter"/>
</dbReference>
<evidence type="ECO:0000256" key="10">
    <source>
        <dbReference type="RuleBase" id="RU361115"/>
    </source>
</evidence>
<dbReference type="GO" id="GO:0030148">
    <property type="term" value="P:sphingolipid biosynthetic process"/>
    <property type="evidence" value="ECO:0007669"/>
    <property type="project" value="TreeGrafter"/>
</dbReference>
<evidence type="ECO:0000256" key="7">
    <source>
        <dbReference type="ARBA" id="ARBA00023098"/>
    </source>
</evidence>
<evidence type="ECO:0000256" key="9">
    <source>
        <dbReference type="ARBA" id="ARBA00023160"/>
    </source>
</evidence>
<evidence type="ECO:0000256" key="5">
    <source>
        <dbReference type="ARBA" id="ARBA00022832"/>
    </source>
</evidence>
<organism evidence="11 12">
    <name type="scientific">Wickerhamomyces pijperi</name>
    <name type="common">Yeast</name>
    <name type="synonym">Pichia pijperi</name>
    <dbReference type="NCBI Taxonomy" id="599730"/>
    <lineage>
        <taxon>Eukaryota</taxon>
        <taxon>Fungi</taxon>
        <taxon>Dikarya</taxon>
        <taxon>Ascomycota</taxon>
        <taxon>Saccharomycotina</taxon>
        <taxon>Saccharomycetes</taxon>
        <taxon>Phaffomycetales</taxon>
        <taxon>Wickerhamomycetaceae</taxon>
        <taxon>Wickerhamomyces</taxon>
    </lineage>
</organism>
<evidence type="ECO:0000256" key="4">
    <source>
        <dbReference type="ARBA" id="ARBA00022692"/>
    </source>
</evidence>
<comment type="similarity">
    <text evidence="10">Belongs to the ELO family.</text>
</comment>
<keyword evidence="8 10" id="KW-0472">Membrane</keyword>
<feature type="transmembrane region" description="Helical" evidence="10">
    <location>
        <begin position="239"/>
        <end position="262"/>
    </location>
</feature>
<dbReference type="GO" id="GO:0019367">
    <property type="term" value="P:fatty acid elongation, saturated fatty acid"/>
    <property type="evidence" value="ECO:0007669"/>
    <property type="project" value="TreeGrafter"/>
</dbReference>
<feature type="transmembrane region" description="Helical" evidence="10">
    <location>
        <begin position="282"/>
        <end position="306"/>
    </location>
</feature>
<keyword evidence="2 10" id="KW-0444">Lipid biosynthesis</keyword>
<keyword evidence="3 10" id="KW-0808">Transferase</keyword>
<evidence type="ECO:0000256" key="2">
    <source>
        <dbReference type="ARBA" id="ARBA00022516"/>
    </source>
</evidence>
<comment type="catalytic activity">
    <reaction evidence="10">
        <text>an acyl-CoA + malonyl-CoA + H(+) = a 3-oxoacyl-CoA + CO2 + CoA</text>
        <dbReference type="Rhea" id="RHEA:50252"/>
        <dbReference type="ChEBI" id="CHEBI:15378"/>
        <dbReference type="ChEBI" id="CHEBI:16526"/>
        <dbReference type="ChEBI" id="CHEBI:57287"/>
        <dbReference type="ChEBI" id="CHEBI:57384"/>
        <dbReference type="ChEBI" id="CHEBI:58342"/>
        <dbReference type="ChEBI" id="CHEBI:90726"/>
    </reaction>
    <physiologicalReaction direction="left-to-right" evidence="10">
        <dbReference type="Rhea" id="RHEA:50253"/>
    </physiologicalReaction>
</comment>
<gene>
    <name evidence="11" type="ORF">WICPIJ_003251</name>
</gene>
<keyword evidence="4 10" id="KW-0812">Transmembrane</keyword>
<dbReference type="PANTHER" id="PTHR11157">
    <property type="entry name" value="FATTY ACID ACYL TRANSFERASE-RELATED"/>
    <property type="match status" value="1"/>
</dbReference>
<dbReference type="GO" id="GO:0009922">
    <property type="term" value="F:fatty acid elongase activity"/>
    <property type="evidence" value="ECO:0007669"/>
    <property type="project" value="InterPro"/>
</dbReference>
<keyword evidence="7 10" id="KW-0443">Lipid metabolism</keyword>
<comment type="subcellular location">
    <subcellularLocation>
        <location evidence="1">Membrane</location>
        <topology evidence="1">Multi-pass membrane protein</topology>
    </subcellularLocation>
</comment>
<dbReference type="GO" id="GO:0034626">
    <property type="term" value="P:fatty acid elongation, polyunsaturated fatty acid"/>
    <property type="evidence" value="ECO:0007669"/>
    <property type="project" value="TreeGrafter"/>
</dbReference>
<evidence type="ECO:0000313" key="12">
    <source>
        <dbReference type="Proteomes" id="UP000774326"/>
    </source>
</evidence>